<organism evidence="1 2">
    <name type="scientific">Ataeniobius toweri</name>
    <dbReference type="NCBI Taxonomy" id="208326"/>
    <lineage>
        <taxon>Eukaryota</taxon>
        <taxon>Metazoa</taxon>
        <taxon>Chordata</taxon>
        <taxon>Craniata</taxon>
        <taxon>Vertebrata</taxon>
        <taxon>Euteleostomi</taxon>
        <taxon>Actinopterygii</taxon>
        <taxon>Neopterygii</taxon>
        <taxon>Teleostei</taxon>
        <taxon>Neoteleostei</taxon>
        <taxon>Acanthomorphata</taxon>
        <taxon>Ovalentaria</taxon>
        <taxon>Atherinomorphae</taxon>
        <taxon>Cyprinodontiformes</taxon>
        <taxon>Goodeidae</taxon>
        <taxon>Ataeniobius</taxon>
    </lineage>
</organism>
<sequence length="55" mass="6210">FFVCWPVMLSNTMAITAGIGTLGSFQVLLESKISIFVQLVSRRKHILVQLRLCSR</sequence>
<proteinExistence type="predicted"/>
<feature type="non-terminal residue" evidence="1">
    <location>
        <position position="1"/>
    </location>
</feature>
<comment type="caution">
    <text evidence="1">The sequence shown here is derived from an EMBL/GenBank/DDBJ whole genome shotgun (WGS) entry which is preliminary data.</text>
</comment>
<dbReference type="Proteomes" id="UP001345963">
    <property type="component" value="Unassembled WGS sequence"/>
</dbReference>
<accession>A0ABU7CAU2</accession>
<reference evidence="1 2" key="1">
    <citation type="submission" date="2021-07" db="EMBL/GenBank/DDBJ databases">
        <authorList>
            <person name="Palmer J.M."/>
        </authorList>
    </citation>
    <scope>NUCLEOTIDE SEQUENCE [LARGE SCALE GENOMIC DNA]</scope>
    <source>
        <strain evidence="1 2">AT_MEX2019</strain>
        <tissue evidence="1">Muscle</tissue>
    </source>
</reference>
<protein>
    <submittedName>
        <fullName evidence="1">Uncharacterized protein</fullName>
    </submittedName>
</protein>
<gene>
    <name evidence="1" type="ORF">ATANTOWER_014494</name>
</gene>
<dbReference type="EMBL" id="JAHUTI010081696">
    <property type="protein sequence ID" value="MED6258929.1"/>
    <property type="molecule type" value="Genomic_DNA"/>
</dbReference>
<evidence type="ECO:0000313" key="2">
    <source>
        <dbReference type="Proteomes" id="UP001345963"/>
    </source>
</evidence>
<name>A0ABU7CAU2_9TELE</name>
<keyword evidence="2" id="KW-1185">Reference proteome</keyword>
<evidence type="ECO:0000313" key="1">
    <source>
        <dbReference type="EMBL" id="MED6258929.1"/>
    </source>
</evidence>